<evidence type="ECO:0000256" key="14">
    <source>
        <dbReference type="PIRSR" id="PIRSR618044-2"/>
    </source>
</evidence>
<feature type="active site" description="Proton acceptor" evidence="13">
    <location>
        <position position="111"/>
    </location>
</feature>
<keyword evidence="9" id="KW-0133">Cell shape</keyword>
<name>A0A0M1N188_9BACL</name>
<dbReference type="OrthoDB" id="9791132at2"/>
<sequence>MVDKSVKKNKRQRIQRTLASLMLFNILCFSVAPAVSLAAPNELATADTTKAGEDKATTEKATTGKTKPDKVPSVDQLGLEVSSAVLIEPSTGEILLSINADQALPPASMTKMMTEYIVAEKVKQGELSWDDKVTVGENAAKTVGSRIFLAEGDQHTVEELYIAMAVGSANDATVALAERVAGSEAEFVTMMNDTAKRMGLKTAHFINSTGLSRADMPEKFRPTDDKETVMSAMDTALLAKYIVEDHPDFSRFTAIQSHKFRPRDTNPIINYNWMLEANKDITNFKAYAYEGLDGLKTGHTKAAGYCFAGTAERDGMRLISVVMGTKSEGARFKETRKVLDYGFDNFEVKEVQAAGATVEGFDKIEVKKGKAKEVSLVTDKAITFVVPKGSIGKNITFEAKLDSANITGPVAKGTKVGAVTYTYKIEGMKDAQTETVNLITAEEVEKAGWFSLFLRAIGDFFADLFDSIKNLF</sequence>
<dbReference type="GO" id="GO:0006508">
    <property type="term" value="P:proteolysis"/>
    <property type="evidence" value="ECO:0007669"/>
    <property type="project" value="UniProtKB-KW"/>
</dbReference>
<dbReference type="GO" id="GO:0009002">
    <property type="term" value="F:serine-type D-Ala-D-Ala carboxypeptidase activity"/>
    <property type="evidence" value="ECO:0007669"/>
    <property type="project" value="UniProtKB-EC"/>
</dbReference>
<evidence type="ECO:0000256" key="11">
    <source>
        <dbReference type="ARBA" id="ARBA00023316"/>
    </source>
</evidence>
<dbReference type="PRINTS" id="PR00725">
    <property type="entry name" value="DADACBPTASE1"/>
</dbReference>
<dbReference type="Pfam" id="PF07943">
    <property type="entry name" value="PBP5_C"/>
    <property type="match status" value="1"/>
</dbReference>
<dbReference type="Pfam" id="PF00768">
    <property type="entry name" value="Peptidase_S11"/>
    <property type="match status" value="1"/>
</dbReference>
<dbReference type="AlphaFoldDB" id="A0A0M1N188"/>
<keyword evidence="11" id="KW-0961">Cell wall biogenesis/degradation</keyword>
<evidence type="ECO:0000256" key="7">
    <source>
        <dbReference type="ARBA" id="ARBA00022729"/>
    </source>
</evidence>
<dbReference type="GO" id="GO:0071555">
    <property type="term" value="P:cell wall organization"/>
    <property type="evidence" value="ECO:0007669"/>
    <property type="project" value="UniProtKB-KW"/>
</dbReference>
<gene>
    <name evidence="19" type="ORF">AM231_24355</name>
</gene>
<dbReference type="PANTHER" id="PTHR21581:SF11">
    <property type="entry name" value="D-ALANYL-D-ALANINE CARBOXYPEPTIDASE DACA"/>
    <property type="match status" value="1"/>
</dbReference>
<evidence type="ECO:0000256" key="12">
    <source>
        <dbReference type="ARBA" id="ARBA00034000"/>
    </source>
</evidence>
<feature type="active site" evidence="13">
    <location>
        <position position="168"/>
    </location>
</feature>
<dbReference type="GO" id="GO:0008360">
    <property type="term" value="P:regulation of cell shape"/>
    <property type="evidence" value="ECO:0007669"/>
    <property type="project" value="UniProtKB-KW"/>
</dbReference>
<dbReference type="SUPFAM" id="SSF56601">
    <property type="entry name" value="beta-lactamase/transpeptidase-like"/>
    <property type="match status" value="1"/>
</dbReference>
<dbReference type="RefSeq" id="WP_054404969.1">
    <property type="nucleotide sequence ID" value="NZ_LIUT01000008.1"/>
</dbReference>
<evidence type="ECO:0000256" key="2">
    <source>
        <dbReference type="ARBA" id="ARBA00004752"/>
    </source>
</evidence>
<dbReference type="SMART" id="SM00936">
    <property type="entry name" value="PBP5_C"/>
    <property type="match status" value="1"/>
</dbReference>
<comment type="catalytic activity">
    <reaction evidence="12">
        <text>Preferential cleavage: (Ac)2-L-Lys-D-Ala-|-D-Ala. Also transpeptidation of peptidyl-alanyl moieties that are N-acyl substituents of D-alanine.</text>
        <dbReference type="EC" id="3.4.16.4"/>
    </reaction>
</comment>
<evidence type="ECO:0000256" key="6">
    <source>
        <dbReference type="ARBA" id="ARBA00022670"/>
    </source>
</evidence>
<dbReference type="SUPFAM" id="SSF69189">
    <property type="entry name" value="Penicillin-binding protein associated domain"/>
    <property type="match status" value="1"/>
</dbReference>
<evidence type="ECO:0000256" key="5">
    <source>
        <dbReference type="ARBA" id="ARBA00022645"/>
    </source>
</evidence>
<comment type="caution">
    <text evidence="19">The sequence shown here is derived from an EMBL/GenBank/DDBJ whole genome shotgun (WGS) entry which is preliminary data.</text>
</comment>
<keyword evidence="7 17" id="KW-0732">Signal</keyword>
<feature type="active site" description="Acyl-ester intermediate" evidence="13">
    <location>
        <position position="108"/>
    </location>
</feature>
<comment type="pathway">
    <text evidence="2">Cell wall biogenesis; peptidoglycan biosynthesis.</text>
</comment>
<dbReference type="InterPro" id="IPR012907">
    <property type="entry name" value="Peptidase_S11_C"/>
</dbReference>
<keyword evidence="10" id="KW-0573">Peptidoglycan synthesis</keyword>
<feature type="binding site" evidence="14">
    <location>
        <position position="296"/>
    </location>
    <ligand>
        <name>substrate</name>
    </ligand>
</feature>
<dbReference type="InterPro" id="IPR001967">
    <property type="entry name" value="Peptidase_S11_N"/>
</dbReference>
<protein>
    <recommendedName>
        <fullName evidence="4">serine-type D-Ala-D-Ala carboxypeptidase</fullName>
        <ecNumber evidence="4">3.4.16.4</ecNumber>
    </recommendedName>
</protein>
<evidence type="ECO:0000256" key="16">
    <source>
        <dbReference type="SAM" id="MobiDB-lite"/>
    </source>
</evidence>
<feature type="region of interest" description="Disordered" evidence="16">
    <location>
        <begin position="49"/>
        <end position="72"/>
    </location>
</feature>
<dbReference type="GO" id="GO:0009252">
    <property type="term" value="P:peptidoglycan biosynthetic process"/>
    <property type="evidence" value="ECO:0007669"/>
    <property type="project" value="UniProtKB-UniPathway"/>
</dbReference>
<dbReference type="EC" id="3.4.16.4" evidence="4"/>
<dbReference type="PANTHER" id="PTHR21581">
    <property type="entry name" value="D-ALANYL-D-ALANINE CARBOXYPEPTIDASE"/>
    <property type="match status" value="1"/>
</dbReference>
<evidence type="ECO:0000256" key="17">
    <source>
        <dbReference type="SAM" id="SignalP"/>
    </source>
</evidence>
<evidence type="ECO:0000256" key="10">
    <source>
        <dbReference type="ARBA" id="ARBA00022984"/>
    </source>
</evidence>
<dbReference type="Proteomes" id="UP000036932">
    <property type="component" value="Unassembled WGS sequence"/>
</dbReference>
<feature type="signal peptide" evidence="17">
    <location>
        <begin position="1"/>
        <end position="34"/>
    </location>
</feature>
<evidence type="ECO:0000313" key="20">
    <source>
        <dbReference type="Proteomes" id="UP000036932"/>
    </source>
</evidence>
<keyword evidence="6" id="KW-0645">Protease</keyword>
<feature type="domain" description="Peptidase S11 D-Ala-D-Ala carboxypeptidase A C-terminal" evidence="18">
    <location>
        <begin position="346"/>
        <end position="446"/>
    </location>
</feature>
<dbReference type="UniPathway" id="UPA00219"/>
<dbReference type="Gene3D" id="3.40.710.10">
    <property type="entry name" value="DD-peptidase/beta-lactamase superfamily"/>
    <property type="match status" value="1"/>
</dbReference>
<evidence type="ECO:0000256" key="15">
    <source>
        <dbReference type="RuleBase" id="RU004016"/>
    </source>
</evidence>
<organism evidence="19 20">
    <name type="scientific">Paenibacillus solani</name>
    <dbReference type="NCBI Taxonomy" id="1705565"/>
    <lineage>
        <taxon>Bacteria</taxon>
        <taxon>Bacillati</taxon>
        <taxon>Bacillota</taxon>
        <taxon>Bacilli</taxon>
        <taxon>Bacillales</taxon>
        <taxon>Paenibacillaceae</taxon>
        <taxon>Paenibacillus</taxon>
    </lineage>
</organism>
<dbReference type="InterPro" id="IPR015956">
    <property type="entry name" value="Peniciliin-bd_prot_C_sf"/>
</dbReference>
<reference evidence="20" key="1">
    <citation type="submission" date="2015-08" db="EMBL/GenBank/DDBJ databases">
        <title>Genome sequencing project for genomic taxonomy and phylogenomics of Bacillus-like bacteria.</title>
        <authorList>
            <person name="Liu B."/>
            <person name="Wang J."/>
            <person name="Zhu Y."/>
            <person name="Liu G."/>
            <person name="Chen Q."/>
            <person name="Chen Z."/>
            <person name="Lan J."/>
            <person name="Che J."/>
            <person name="Ge C."/>
            <person name="Shi H."/>
            <person name="Pan Z."/>
            <person name="Liu X."/>
        </authorList>
    </citation>
    <scope>NUCLEOTIDE SEQUENCE [LARGE SCALE GENOMIC DNA]</scope>
    <source>
        <strain evidence="20">FJAT-22460</strain>
    </source>
</reference>
<dbReference type="EMBL" id="LIUT01000008">
    <property type="protein sequence ID" value="KOR75805.1"/>
    <property type="molecule type" value="Genomic_DNA"/>
</dbReference>
<keyword evidence="5" id="KW-0121">Carboxypeptidase</keyword>
<evidence type="ECO:0000313" key="19">
    <source>
        <dbReference type="EMBL" id="KOR75805.1"/>
    </source>
</evidence>
<keyword evidence="20" id="KW-1185">Reference proteome</keyword>
<dbReference type="Gene3D" id="2.60.410.10">
    <property type="entry name" value="D-Ala-D-Ala carboxypeptidase, C-terminal domain"/>
    <property type="match status" value="1"/>
</dbReference>
<comment type="similarity">
    <text evidence="3 15">Belongs to the peptidase S11 family.</text>
</comment>
<dbReference type="PATRIC" id="fig|1705565.3.peg.1034"/>
<evidence type="ECO:0000256" key="8">
    <source>
        <dbReference type="ARBA" id="ARBA00022801"/>
    </source>
</evidence>
<evidence type="ECO:0000256" key="1">
    <source>
        <dbReference type="ARBA" id="ARBA00003217"/>
    </source>
</evidence>
<evidence type="ECO:0000259" key="18">
    <source>
        <dbReference type="SMART" id="SM00936"/>
    </source>
</evidence>
<dbReference type="InterPro" id="IPR037167">
    <property type="entry name" value="Peptidase_S11_C_sf"/>
</dbReference>
<accession>A0A0M1N188</accession>
<comment type="function">
    <text evidence="1">Removes C-terminal D-alanyl residues from sugar-peptide cell wall precursors.</text>
</comment>
<evidence type="ECO:0000256" key="13">
    <source>
        <dbReference type="PIRSR" id="PIRSR618044-1"/>
    </source>
</evidence>
<feature type="chain" id="PRO_5038441723" description="serine-type D-Ala-D-Ala carboxypeptidase" evidence="17">
    <location>
        <begin position="35"/>
        <end position="472"/>
    </location>
</feature>
<evidence type="ECO:0000256" key="4">
    <source>
        <dbReference type="ARBA" id="ARBA00012448"/>
    </source>
</evidence>
<proteinExistence type="inferred from homology"/>
<evidence type="ECO:0000256" key="3">
    <source>
        <dbReference type="ARBA" id="ARBA00007164"/>
    </source>
</evidence>
<evidence type="ECO:0000256" key="9">
    <source>
        <dbReference type="ARBA" id="ARBA00022960"/>
    </source>
</evidence>
<keyword evidence="8" id="KW-0378">Hydrolase</keyword>
<dbReference type="InterPro" id="IPR012338">
    <property type="entry name" value="Beta-lactam/transpept-like"/>
</dbReference>
<dbReference type="InterPro" id="IPR018044">
    <property type="entry name" value="Peptidase_S11"/>
</dbReference>